<evidence type="ECO:0000313" key="2">
    <source>
        <dbReference type="EMBL" id="QNV39256.1"/>
    </source>
</evidence>
<dbReference type="KEGG" id="rama:IDM48_07510"/>
<sequence>MLILASIFVSLAVLIHIYIWVLESFLWDKPRGLQTFNMDPNRAALTKEMAVNQGLYNLLLAVVAFAGLIALWSGSLAVAKALIFAGAGSMAIAGIFLFATSADKRRPALIQLVPPLVGVIAAALI</sequence>
<dbReference type="InterPro" id="IPR009732">
    <property type="entry name" value="DUF1304"/>
</dbReference>
<feature type="transmembrane region" description="Helical" evidence="1">
    <location>
        <begin position="81"/>
        <end position="99"/>
    </location>
</feature>
<evidence type="ECO:0000256" key="1">
    <source>
        <dbReference type="SAM" id="Phobius"/>
    </source>
</evidence>
<keyword evidence="1" id="KW-0812">Transmembrane</keyword>
<dbReference type="Proteomes" id="UP000516421">
    <property type="component" value="Chromosome"/>
</dbReference>
<feature type="transmembrane region" description="Helical" evidence="1">
    <location>
        <begin position="6"/>
        <end position="27"/>
    </location>
</feature>
<keyword evidence="1" id="KW-1133">Transmembrane helix</keyword>
<feature type="transmembrane region" description="Helical" evidence="1">
    <location>
        <begin position="55"/>
        <end position="75"/>
    </location>
</feature>
<dbReference type="EMBL" id="CP061538">
    <property type="protein sequence ID" value="QNV39256.1"/>
    <property type="molecule type" value="Genomic_DNA"/>
</dbReference>
<keyword evidence="1" id="KW-0472">Membrane</keyword>
<protein>
    <submittedName>
        <fullName evidence="2">DUF1304 domain-containing protein</fullName>
    </submittedName>
</protein>
<dbReference type="PANTHER" id="PTHR38446">
    <property type="entry name" value="BLL0914 PROTEIN"/>
    <property type="match status" value="1"/>
</dbReference>
<accession>A0A7H2BHW0</accession>
<keyword evidence="3" id="KW-1185">Reference proteome</keyword>
<gene>
    <name evidence="2" type="ORF">IDM48_07510</name>
</gene>
<name>A0A7H2BHW0_9MICC</name>
<proteinExistence type="predicted"/>
<evidence type="ECO:0000313" key="3">
    <source>
        <dbReference type="Proteomes" id="UP000516421"/>
    </source>
</evidence>
<organism evidence="2 3">
    <name type="scientific">Rothia amarae</name>
    <dbReference type="NCBI Taxonomy" id="169480"/>
    <lineage>
        <taxon>Bacteria</taxon>
        <taxon>Bacillati</taxon>
        <taxon>Actinomycetota</taxon>
        <taxon>Actinomycetes</taxon>
        <taxon>Micrococcales</taxon>
        <taxon>Micrococcaceae</taxon>
        <taxon>Rothia</taxon>
    </lineage>
</organism>
<reference evidence="2 3" key="1">
    <citation type="submission" date="2020-09" db="EMBL/GenBank/DDBJ databases">
        <title>Investigation of environmental microbe.</title>
        <authorList>
            <person name="Ou Y."/>
            <person name="Kang Q."/>
        </authorList>
    </citation>
    <scope>NUCLEOTIDE SEQUENCE [LARGE SCALE GENOMIC DNA]</scope>
    <source>
        <strain evidence="2 3">KJZ-9</strain>
    </source>
</reference>
<dbReference type="PANTHER" id="PTHR38446:SF1">
    <property type="entry name" value="BLL0914 PROTEIN"/>
    <property type="match status" value="1"/>
</dbReference>
<dbReference type="RefSeq" id="WP_190616776.1">
    <property type="nucleotide sequence ID" value="NZ_CP061538.1"/>
</dbReference>
<dbReference type="Pfam" id="PF06993">
    <property type="entry name" value="DUF1304"/>
    <property type="match status" value="1"/>
</dbReference>
<dbReference type="AlphaFoldDB" id="A0A7H2BHW0"/>